<name>A0A7Z0JCD5_9ACTN</name>
<dbReference type="AlphaFoldDB" id="A0A7Z0JCD5"/>
<keyword evidence="2" id="KW-1133">Transmembrane helix</keyword>
<feature type="transmembrane region" description="Helical" evidence="2">
    <location>
        <begin position="35"/>
        <end position="59"/>
    </location>
</feature>
<feature type="transmembrane region" description="Helical" evidence="2">
    <location>
        <begin position="66"/>
        <end position="85"/>
    </location>
</feature>
<evidence type="ECO:0000313" key="4">
    <source>
        <dbReference type="Proteomes" id="UP000572051"/>
    </source>
</evidence>
<feature type="region of interest" description="Disordered" evidence="1">
    <location>
        <begin position="131"/>
        <end position="242"/>
    </location>
</feature>
<sequence length="242" mass="24952">MLRHLVGLLAGAALAPVLWIAVAWGATQLPLAAEGTVSFTTVSAVIVLSAVGIGCGYLVASRLSPLYAGSAGALLTAIALWPVVAPDSMASALGWLDPDGFVYPGGAGPTPALVAGSLMLFSAMVPSRWRAQREDPAPGGRVVAGMSRDQYRRSADGDTLVEGVPDPEDRDVIGGTRGHGEGRRTTDDLPDTPPVPLPPPQGFGSGDPDKTTTPFRRGESGAVWTPLDEDPGETRTYGDGRA</sequence>
<keyword evidence="2" id="KW-0472">Membrane</keyword>
<evidence type="ECO:0000256" key="1">
    <source>
        <dbReference type="SAM" id="MobiDB-lite"/>
    </source>
</evidence>
<evidence type="ECO:0000256" key="2">
    <source>
        <dbReference type="SAM" id="Phobius"/>
    </source>
</evidence>
<feature type="compositionally biased region" description="Basic and acidic residues" evidence="1">
    <location>
        <begin position="232"/>
        <end position="242"/>
    </location>
</feature>
<dbReference type="Proteomes" id="UP000572051">
    <property type="component" value="Unassembled WGS sequence"/>
</dbReference>
<dbReference type="EMBL" id="JACCFS010000001">
    <property type="protein sequence ID" value="NYJ36349.1"/>
    <property type="molecule type" value="Genomic_DNA"/>
</dbReference>
<dbReference type="RefSeq" id="WP_179826188.1">
    <property type="nucleotide sequence ID" value="NZ_JACCFS010000001.1"/>
</dbReference>
<feature type="compositionally biased region" description="Pro residues" evidence="1">
    <location>
        <begin position="191"/>
        <end position="201"/>
    </location>
</feature>
<keyword evidence="4" id="KW-1185">Reference proteome</keyword>
<comment type="caution">
    <text evidence="3">The sequence shown here is derived from an EMBL/GenBank/DDBJ whole genome shotgun (WGS) entry which is preliminary data.</text>
</comment>
<evidence type="ECO:0000313" key="3">
    <source>
        <dbReference type="EMBL" id="NYJ36349.1"/>
    </source>
</evidence>
<protein>
    <recommendedName>
        <fullName evidence="5">YIP1 family protein</fullName>
    </recommendedName>
</protein>
<feature type="transmembrane region" description="Helical" evidence="2">
    <location>
        <begin position="105"/>
        <end position="125"/>
    </location>
</feature>
<evidence type="ECO:0008006" key="5">
    <source>
        <dbReference type="Google" id="ProtNLM"/>
    </source>
</evidence>
<organism evidence="3 4">
    <name type="scientific">Nocardiopsis aegyptia</name>
    <dbReference type="NCBI Taxonomy" id="220378"/>
    <lineage>
        <taxon>Bacteria</taxon>
        <taxon>Bacillati</taxon>
        <taxon>Actinomycetota</taxon>
        <taxon>Actinomycetes</taxon>
        <taxon>Streptosporangiales</taxon>
        <taxon>Nocardiopsidaceae</taxon>
        <taxon>Nocardiopsis</taxon>
    </lineage>
</organism>
<reference evidence="3 4" key="1">
    <citation type="submission" date="2020-07" db="EMBL/GenBank/DDBJ databases">
        <title>Sequencing the genomes of 1000 actinobacteria strains.</title>
        <authorList>
            <person name="Klenk H.-P."/>
        </authorList>
    </citation>
    <scope>NUCLEOTIDE SEQUENCE [LARGE SCALE GENOMIC DNA]</scope>
    <source>
        <strain evidence="3 4">DSM 44442</strain>
    </source>
</reference>
<accession>A0A7Z0JCD5</accession>
<gene>
    <name evidence="3" type="ORF">HNR10_004230</name>
</gene>
<feature type="compositionally biased region" description="Basic and acidic residues" evidence="1">
    <location>
        <begin position="178"/>
        <end position="187"/>
    </location>
</feature>
<proteinExistence type="predicted"/>
<keyword evidence="2" id="KW-0812">Transmembrane</keyword>